<evidence type="ECO:0000313" key="2">
    <source>
        <dbReference type="Proteomes" id="UP000176988"/>
    </source>
</evidence>
<dbReference type="STRING" id="1802424.A2480_02780"/>
<dbReference type="Proteomes" id="UP000176988">
    <property type="component" value="Unassembled WGS sequence"/>
</dbReference>
<gene>
    <name evidence="1" type="ORF">A2480_02780</name>
</gene>
<dbReference type="AlphaFoldDB" id="A0A1F7WG92"/>
<name>A0A1F7WG92_9BACT</name>
<accession>A0A1F7WG92</accession>
<proteinExistence type="predicted"/>
<reference evidence="1 2" key="1">
    <citation type="journal article" date="2016" name="Nat. Commun.">
        <title>Thousands of microbial genomes shed light on interconnected biogeochemical processes in an aquifer system.</title>
        <authorList>
            <person name="Anantharaman K."/>
            <person name="Brown C.T."/>
            <person name="Hug L.A."/>
            <person name="Sharon I."/>
            <person name="Castelle C.J."/>
            <person name="Probst A.J."/>
            <person name="Thomas B.C."/>
            <person name="Singh A."/>
            <person name="Wilkins M.J."/>
            <person name="Karaoz U."/>
            <person name="Brodie E.L."/>
            <person name="Williams K.H."/>
            <person name="Hubbard S.S."/>
            <person name="Banfield J.F."/>
        </authorList>
    </citation>
    <scope>NUCLEOTIDE SEQUENCE [LARGE SCALE GENOMIC DNA]</scope>
</reference>
<comment type="caution">
    <text evidence="1">The sequence shown here is derived from an EMBL/GenBank/DDBJ whole genome shotgun (WGS) entry which is preliminary data.</text>
</comment>
<evidence type="ECO:0000313" key="1">
    <source>
        <dbReference type="EMBL" id="OGM01055.1"/>
    </source>
</evidence>
<organism evidence="1 2">
    <name type="scientific">Candidatus Uhrbacteria bacterium RIFOXYC2_FULL_47_19</name>
    <dbReference type="NCBI Taxonomy" id="1802424"/>
    <lineage>
        <taxon>Bacteria</taxon>
        <taxon>Candidatus Uhriibacteriota</taxon>
    </lineage>
</organism>
<sequence length="130" mass="14879">MSESVIELRRDDGIWRQLLIEATLALESGCQSRRLLGLVLDPQTSRQAKDYTALLYPDHDWSRYNETRFPVLVGICPDWFRQQLLDANPHLDSKVDVLHRAGSFLVLSFRGEQAELLTLPLPSTNGNRVF</sequence>
<protein>
    <submittedName>
        <fullName evidence="1">Uncharacterized protein</fullName>
    </submittedName>
</protein>
<dbReference type="EMBL" id="MGFG01000019">
    <property type="protein sequence ID" value="OGM01055.1"/>
    <property type="molecule type" value="Genomic_DNA"/>
</dbReference>